<comment type="caution">
    <text evidence="1">The sequence shown here is derived from an EMBL/GenBank/DDBJ whole genome shotgun (WGS) entry which is preliminary data.</text>
</comment>
<dbReference type="InterPro" id="IPR021505">
    <property type="entry name" value="Phage_B3_Orf6"/>
</dbReference>
<dbReference type="Pfam" id="PF11363">
    <property type="entry name" value="DUF3164"/>
    <property type="match status" value="1"/>
</dbReference>
<reference evidence="1 2" key="1">
    <citation type="submission" date="2018-12" db="EMBL/GenBank/DDBJ databases">
        <title>bacterium Hansschlegelia zhihuaiae S113.</title>
        <authorList>
            <person name="He J."/>
        </authorList>
    </citation>
    <scope>NUCLEOTIDE SEQUENCE [LARGE SCALE GENOMIC DNA]</scope>
    <source>
        <strain evidence="1 2">S 113</strain>
    </source>
</reference>
<proteinExistence type="predicted"/>
<sequence length="209" mass="23634">MPEAAIREIDGERLVRDSNGKWTPVEHVKPQHIDEDRTVRKIIAYAKKLNAELARFKLHTKADVTDFQARLSERYGGRRGGDKGNVTITSYDGCQKVVIQTQDTVSFGAELQVAKELVDACVATWSEGADSKIIALVQHAFQVDKEGRINRAALLQLRRLDIDDDHWRAAMEALNDAEKVIGSKEYTRFYERPNFKAKWEPIPIDLASA</sequence>
<dbReference type="AlphaFoldDB" id="A0A4Q0MNI7"/>
<keyword evidence="2" id="KW-1185">Reference proteome</keyword>
<gene>
    <name evidence="1" type="ORF">EK403_03095</name>
</gene>
<dbReference type="EMBL" id="RYFI01000002">
    <property type="protein sequence ID" value="RXF75203.1"/>
    <property type="molecule type" value="Genomic_DNA"/>
</dbReference>
<dbReference type="Proteomes" id="UP000289708">
    <property type="component" value="Unassembled WGS sequence"/>
</dbReference>
<evidence type="ECO:0000313" key="1">
    <source>
        <dbReference type="EMBL" id="RXF75203.1"/>
    </source>
</evidence>
<dbReference type="OrthoDB" id="7554786at2"/>
<organism evidence="1 2">
    <name type="scientific">Hansschlegelia zhihuaiae</name>
    <dbReference type="NCBI Taxonomy" id="405005"/>
    <lineage>
        <taxon>Bacteria</taxon>
        <taxon>Pseudomonadati</taxon>
        <taxon>Pseudomonadota</taxon>
        <taxon>Alphaproteobacteria</taxon>
        <taxon>Hyphomicrobiales</taxon>
        <taxon>Methylopilaceae</taxon>
        <taxon>Hansschlegelia</taxon>
    </lineage>
</organism>
<protein>
    <submittedName>
        <fullName evidence="1">DUF3164 family protein</fullName>
    </submittedName>
</protein>
<name>A0A4Q0MNI7_9HYPH</name>
<evidence type="ECO:0000313" key="2">
    <source>
        <dbReference type="Proteomes" id="UP000289708"/>
    </source>
</evidence>
<accession>A0A4Q0MNI7</accession>